<keyword evidence="1" id="KW-0812">Transmembrane</keyword>
<reference evidence="2" key="1">
    <citation type="journal article" date="2020" name="Stud. Mycol.">
        <title>101 Dothideomycetes genomes: a test case for predicting lifestyles and emergence of pathogens.</title>
        <authorList>
            <person name="Haridas S."/>
            <person name="Albert R."/>
            <person name="Binder M."/>
            <person name="Bloem J."/>
            <person name="Labutti K."/>
            <person name="Salamov A."/>
            <person name="Andreopoulos B."/>
            <person name="Baker S."/>
            <person name="Barry K."/>
            <person name="Bills G."/>
            <person name="Bluhm B."/>
            <person name="Cannon C."/>
            <person name="Castanera R."/>
            <person name="Culley D."/>
            <person name="Daum C."/>
            <person name="Ezra D."/>
            <person name="Gonzalez J."/>
            <person name="Henrissat B."/>
            <person name="Kuo A."/>
            <person name="Liang C."/>
            <person name="Lipzen A."/>
            <person name="Lutzoni F."/>
            <person name="Magnuson J."/>
            <person name="Mondo S."/>
            <person name="Nolan M."/>
            <person name="Ohm R."/>
            <person name="Pangilinan J."/>
            <person name="Park H.-J."/>
            <person name="Ramirez L."/>
            <person name="Alfaro M."/>
            <person name="Sun H."/>
            <person name="Tritt A."/>
            <person name="Yoshinaga Y."/>
            <person name="Zwiers L.-H."/>
            <person name="Turgeon B."/>
            <person name="Goodwin S."/>
            <person name="Spatafora J."/>
            <person name="Crous P."/>
            <person name="Grigoriev I."/>
        </authorList>
    </citation>
    <scope>NUCLEOTIDE SEQUENCE</scope>
    <source>
        <strain evidence="2">CBS 122367</strain>
    </source>
</reference>
<evidence type="ECO:0000256" key="1">
    <source>
        <dbReference type="SAM" id="Phobius"/>
    </source>
</evidence>
<evidence type="ECO:0000313" key="2">
    <source>
        <dbReference type="EMBL" id="KAF2677800.1"/>
    </source>
</evidence>
<dbReference type="EMBL" id="MU005618">
    <property type="protein sequence ID" value="KAF2677800.1"/>
    <property type="molecule type" value="Genomic_DNA"/>
</dbReference>
<proteinExistence type="predicted"/>
<feature type="transmembrane region" description="Helical" evidence="1">
    <location>
        <begin position="169"/>
        <end position="191"/>
    </location>
</feature>
<keyword evidence="1" id="KW-1133">Transmembrane helix</keyword>
<feature type="transmembrane region" description="Helical" evidence="1">
    <location>
        <begin position="119"/>
        <end position="149"/>
    </location>
</feature>
<dbReference type="Proteomes" id="UP000799291">
    <property type="component" value="Unassembled WGS sequence"/>
</dbReference>
<keyword evidence="1" id="KW-0472">Membrane</keyword>
<dbReference type="OrthoDB" id="2431938at2759"/>
<feature type="transmembrane region" description="Helical" evidence="1">
    <location>
        <begin position="284"/>
        <end position="302"/>
    </location>
</feature>
<feature type="transmembrane region" description="Helical" evidence="1">
    <location>
        <begin position="198"/>
        <end position="217"/>
    </location>
</feature>
<dbReference type="AlphaFoldDB" id="A0A6G1III8"/>
<organism evidence="2 3">
    <name type="scientific">Lentithecium fluviatile CBS 122367</name>
    <dbReference type="NCBI Taxonomy" id="1168545"/>
    <lineage>
        <taxon>Eukaryota</taxon>
        <taxon>Fungi</taxon>
        <taxon>Dikarya</taxon>
        <taxon>Ascomycota</taxon>
        <taxon>Pezizomycotina</taxon>
        <taxon>Dothideomycetes</taxon>
        <taxon>Pleosporomycetidae</taxon>
        <taxon>Pleosporales</taxon>
        <taxon>Massarineae</taxon>
        <taxon>Lentitheciaceae</taxon>
        <taxon>Lentithecium</taxon>
    </lineage>
</organism>
<sequence length="352" mass="39129">MSSPASKMLRAIVALPFLGIALLCLQAMDLEKMIAHQQPYLESGKIEWSEGSIPILSRFHYVEFLDEVWRGTTASFSPSTLGYDAVSAWQMFAFLNDLGPLFAVWILESSRVGNKWTPAYLPTIFAFAGQLLGLGSVAPVFYFLCFSFGPSASDLIRSPSKRTLALEHTAPLLPIILLLHTSEVFAAFLASEPTTRHYWTWAWQMTPLWVGIANFTITKTIGKSSFSDTALGSPKVLLGVMSLISSGVWLYTLVNCEYPLSTVFLPDASVQTDFVLHMRRALQFDEICIFASSLLWLVYLFYDLHSAGLMGGEWVVKIAFLPVFAAFAGPGAAFALGWYWRESMLQSKLVKK</sequence>
<name>A0A6G1III8_9PLEO</name>
<gene>
    <name evidence="2" type="ORF">K458DRAFT_377811</name>
</gene>
<keyword evidence="3" id="KW-1185">Reference proteome</keyword>
<feature type="transmembrane region" description="Helical" evidence="1">
    <location>
        <begin position="314"/>
        <end position="340"/>
    </location>
</feature>
<protein>
    <submittedName>
        <fullName evidence="2">Uncharacterized protein</fullName>
    </submittedName>
</protein>
<feature type="transmembrane region" description="Helical" evidence="1">
    <location>
        <begin position="237"/>
        <end position="254"/>
    </location>
</feature>
<feature type="transmembrane region" description="Helical" evidence="1">
    <location>
        <begin position="88"/>
        <end position="107"/>
    </location>
</feature>
<evidence type="ECO:0000313" key="3">
    <source>
        <dbReference type="Proteomes" id="UP000799291"/>
    </source>
</evidence>
<accession>A0A6G1III8</accession>